<evidence type="ECO:0000256" key="2">
    <source>
        <dbReference type="SAM" id="Phobius"/>
    </source>
</evidence>
<protein>
    <submittedName>
        <fullName evidence="3">Uncharacterized protein</fullName>
    </submittedName>
</protein>
<evidence type="ECO:0000256" key="1">
    <source>
        <dbReference type="SAM" id="MobiDB-lite"/>
    </source>
</evidence>
<evidence type="ECO:0000313" key="3">
    <source>
        <dbReference type="EMBL" id="PFX17721.1"/>
    </source>
</evidence>
<keyword evidence="2" id="KW-1133">Transmembrane helix</keyword>
<feature type="transmembrane region" description="Helical" evidence="2">
    <location>
        <begin position="6"/>
        <end position="33"/>
    </location>
</feature>
<proteinExistence type="predicted"/>
<gene>
    <name evidence="3" type="ORF">AWC38_SpisGene17949</name>
</gene>
<accession>A0A2B4RJC2</accession>
<feature type="transmembrane region" description="Helical" evidence="2">
    <location>
        <begin position="85"/>
        <end position="105"/>
    </location>
</feature>
<dbReference type="OrthoDB" id="5990477at2759"/>
<dbReference type="AlphaFoldDB" id="A0A2B4RJC2"/>
<name>A0A2B4RJC2_STYPI</name>
<evidence type="ECO:0000313" key="4">
    <source>
        <dbReference type="Proteomes" id="UP000225706"/>
    </source>
</evidence>
<sequence length="229" mass="26119">MKLNDYQMILILPPIFGIAVPLFIALVIVSLVLNRDRRERLQRFALSYVFREIFKEEQKTDGSRETTFLFKGIDLVADRETLSKLLHAFFVLLFTFAINVSTLFWQLLLLDLSYSCNEDYSKECFELNPKHEHDESLPVNCSSAAVQNGSLQVVCYKLVFNPAVAIVFHVIPIAVLSDNWVSYIQMISVMSSSCTLIFYPPWRKVIRPEPNESNDGGETGMAETIPLLS</sequence>
<reference evidence="4" key="1">
    <citation type="journal article" date="2017" name="bioRxiv">
        <title>Comparative analysis of the genomes of Stylophora pistillata and Acropora digitifera provides evidence for extensive differences between species of corals.</title>
        <authorList>
            <person name="Voolstra C.R."/>
            <person name="Li Y."/>
            <person name="Liew Y.J."/>
            <person name="Baumgarten S."/>
            <person name="Zoccola D."/>
            <person name="Flot J.-F."/>
            <person name="Tambutte S."/>
            <person name="Allemand D."/>
            <person name="Aranda M."/>
        </authorList>
    </citation>
    <scope>NUCLEOTIDE SEQUENCE [LARGE SCALE GENOMIC DNA]</scope>
</reference>
<keyword evidence="2" id="KW-0472">Membrane</keyword>
<dbReference type="EMBL" id="LSMT01000453">
    <property type="protein sequence ID" value="PFX17721.1"/>
    <property type="molecule type" value="Genomic_DNA"/>
</dbReference>
<organism evidence="3 4">
    <name type="scientific">Stylophora pistillata</name>
    <name type="common">Smooth cauliflower coral</name>
    <dbReference type="NCBI Taxonomy" id="50429"/>
    <lineage>
        <taxon>Eukaryota</taxon>
        <taxon>Metazoa</taxon>
        <taxon>Cnidaria</taxon>
        <taxon>Anthozoa</taxon>
        <taxon>Hexacorallia</taxon>
        <taxon>Scleractinia</taxon>
        <taxon>Astrocoeniina</taxon>
        <taxon>Pocilloporidae</taxon>
        <taxon>Stylophora</taxon>
    </lineage>
</organism>
<feature type="region of interest" description="Disordered" evidence="1">
    <location>
        <begin position="209"/>
        <end position="229"/>
    </location>
</feature>
<comment type="caution">
    <text evidence="3">The sequence shown here is derived from an EMBL/GenBank/DDBJ whole genome shotgun (WGS) entry which is preliminary data.</text>
</comment>
<dbReference type="Proteomes" id="UP000225706">
    <property type="component" value="Unassembled WGS sequence"/>
</dbReference>
<keyword evidence="4" id="KW-1185">Reference proteome</keyword>
<keyword evidence="2" id="KW-0812">Transmembrane</keyword>